<dbReference type="EMBL" id="CAJVPY010057011">
    <property type="protein sequence ID" value="CAG8818781.1"/>
    <property type="molecule type" value="Genomic_DNA"/>
</dbReference>
<sequence>LYLATTKFSRSISLSERSERENNSKFRRMGVRELLGDQSMDLPITVEARTTNQIPNNISTDKKIDTTMQKLPELSELLEQLKDDRYGYHENSDEGLLHPEDKEYFCETFGITGVRPVFVDHSGMVVMMLDSRGIMFKWNDMEHSMYYMGRNLKEGLANHLYYPENICAIVESTGELIPVKELKALVEEQDLAEPIK</sequence>
<feature type="non-terminal residue" evidence="1">
    <location>
        <position position="196"/>
    </location>
</feature>
<accession>A0A9N9P9L2</accession>
<feature type="non-terminal residue" evidence="1">
    <location>
        <position position="1"/>
    </location>
</feature>
<dbReference type="Proteomes" id="UP000789405">
    <property type="component" value="Unassembled WGS sequence"/>
</dbReference>
<proteinExistence type="predicted"/>
<evidence type="ECO:0000313" key="2">
    <source>
        <dbReference type="Proteomes" id="UP000789405"/>
    </source>
</evidence>
<keyword evidence="2" id="KW-1185">Reference proteome</keyword>
<dbReference type="AlphaFoldDB" id="A0A9N9P9L2"/>
<reference evidence="1" key="1">
    <citation type="submission" date="2021-06" db="EMBL/GenBank/DDBJ databases">
        <authorList>
            <person name="Kallberg Y."/>
            <person name="Tangrot J."/>
            <person name="Rosling A."/>
        </authorList>
    </citation>
    <scope>NUCLEOTIDE SEQUENCE</scope>
    <source>
        <strain evidence="1">MA453B</strain>
    </source>
</reference>
<dbReference type="OrthoDB" id="2441284at2759"/>
<protein>
    <submittedName>
        <fullName evidence="1">7894_t:CDS:1</fullName>
    </submittedName>
</protein>
<organism evidence="1 2">
    <name type="scientific">Dentiscutata erythropus</name>
    <dbReference type="NCBI Taxonomy" id="1348616"/>
    <lineage>
        <taxon>Eukaryota</taxon>
        <taxon>Fungi</taxon>
        <taxon>Fungi incertae sedis</taxon>
        <taxon>Mucoromycota</taxon>
        <taxon>Glomeromycotina</taxon>
        <taxon>Glomeromycetes</taxon>
        <taxon>Diversisporales</taxon>
        <taxon>Gigasporaceae</taxon>
        <taxon>Dentiscutata</taxon>
    </lineage>
</organism>
<comment type="caution">
    <text evidence="1">The sequence shown here is derived from an EMBL/GenBank/DDBJ whole genome shotgun (WGS) entry which is preliminary data.</text>
</comment>
<evidence type="ECO:0000313" key="1">
    <source>
        <dbReference type="EMBL" id="CAG8818781.1"/>
    </source>
</evidence>
<name>A0A9N9P9L2_9GLOM</name>
<gene>
    <name evidence="1" type="ORF">DERYTH_LOCUS26678</name>
</gene>